<dbReference type="Proteomes" id="UP000054279">
    <property type="component" value="Unassembled WGS sequence"/>
</dbReference>
<proteinExistence type="predicted"/>
<dbReference type="PANTHER" id="PTHR35897">
    <property type="entry name" value="METHYLTRANSFERASE AUSD"/>
    <property type="match status" value="1"/>
</dbReference>
<dbReference type="EMBL" id="KN837285">
    <property type="protein sequence ID" value="KIJ29313.1"/>
    <property type="molecule type" value="Genomic_DNA"/>
</dbReference>
<accession>A0A0C9TIF3</accession>
<evidence type="ECO:0000313" key="3">
    <source>
        <dbReference type="EMBL" id="KIJ29313.1"/>
    </source>
</evidence>
<dbReference type="OrthoDB" id="2094832at2759"/>
<keyword evidence="4" id="KW-1185">Reference proteome</keyword>
<name>A0A0C9TIF3_SPHS4</name>
<reference evidence="3 4" key="1">
    <citation type="submission" date="2014-06" db="EMBL/GenBank/DDBJ databases">
        <title>Evolutionary Origins and Diversification of the Mycorrhizal Mutualists.</title>
        <authorList>
            <consortium name="DOE Joint Genome Institute"/>
            <consortium name="Mycorrhizal Genomics Consortium"/>
            <person name="Kohler A."/>
            <person name="Kuo A."/>
            <person name="Nagy L.G."/>
            <person name="Floudas D."/>
            <person name="Copeland A."/>
            <person name="Barry K.W."/>
            <person name="Cichocki N."/>
            <person name="Veneault-Fourrey C."/>
            <person name="LaButti K."/>
            <person name="Lindquist E.A."/>
            <person name="Lipzen A."/>
            <person name="Lundell T."/>
            <person name="Morin E."/>
            <person name="Murat C."/>
            <person name="Riley R."/>
            <person name="Ohm R."/>
            <person name="Sun H."/>
            <person name="Tunlid A."/>
            <person name="Henrissat B."/>
            <person name="Grigoriev I.V."/>
            <person name="Hibbett D.S."/>
            <person name="Martin F."/>
        </authorList>
    </citation>
    <scope>NUCLEOTIDE SEQUENCE [LARGE SCALE GENOMIC DNA]</scope>
    <source>
        <strain evidence="3 4">SS14</strain>
    </source>
</reference>
<dbReference type="AlphaFoldDB" id="A0A0C9TIF3"/>
<dbReference type="HOGENOM" id="CLU_139516_0_0_1"/>
<dbReference type="InterPro" id="IPR051654">
    <property type="entry name" value="Meroterpenoid_MTases"/>
</dbReference>
<organism evidence="3 4">
    <name type="scientific">Sphaerobolus stellatus (strain SS14)</name>
    <dbReference type="NCBI Taxonomy" id="990650"/>
    <lineage>
        <taxon>Eukaryota</taxon>
        <taxon>Fungi</taxon>
        <taxon>Dikarya</taxon>
        <taxon>Basidiomycota</taxon>
        <taxon>Agaricomycotina</taxon>
        <taxon>Agaricomycetes</taxon>
        <taxon>Phallomycetidae</taxon>
        <taxon>Geastrales</taxon>
        <taxon>Sphaerobolaceae</taxon>
        <taxon>Sphaerobolus</taxon>
    </lineage>
</organism>
<sequence length="174" mass="19856">MENYNLRELTEAYPSDPSMYSPTQEELEWLNKRISIQDEGELKKYALKIQAEGLVIRLSLPLPREIHFHFVDTPDNDKLNSDPLYSFKVGKHPAYKDALALGKDRPGSIYFEMGCCSGNDVRKVVSDGYPIENVIGSDPEEEFWKIGHNFFRTSTETFPVPFLAGDVFNPSFLS</sequence>
<protein>
    <submittedName>
        <fullName evidence="3">Uncharacterized protein</fullName>
    </submittedName>
</protein>
<evidence type="ECO:0000313" key="4">
    <source>
        <dbReference type="Proteomes" id="UP000054279"/>
    </source>
</evidence>
<gene>
    <name evidence="3" type="ORF">M422DRAFT_269263</name>
</gene>
<keyword evidence="2" id="KW-0949">S-adenosyl-L-methionine</keyword>
<dbReference type="GO" id="GO:0016740">
    <property type="term" value="F:transferase activity"/>
    <property type="evidence" value="ECO:0007669"/>
    <property type="project" value="UniProtKB-KW"/>
</dbReference>
<dbReference type="PANTHER" id="PTHR35897:SF1">
    <property type="entry name" value="METHYLTRANSFERASE AUSD"/>
    <property type="match status" value="1"/>
</dbReference>
<keyword evidence="1" id="KW-0808">Transferase</keyword>
<evidence type="ECO:0000256" key="1">
    <source>
        <dbReference type="ARBA" id="ARBA00022679"/>
    </source>
</evidence>
<evidence type="ECO:0000256" key="2">
    <source>
        <dbReference type="ARBA" id="ARBA00022691"/>
    </source>
</evidence>